<keyword evidence="4 7" id="KW-0238">DNA-binding</keyword>
<feature type="domain" description="HTH tetR-type" evidence="9">
    <location>
        <begin position="8"/>
        <end position="68"/>
    </location>
</feature>
<dbReference type="InterPro" id="IPR009057">
    <property type="entry name" value="Homeodomain-like_sf"/>
</dbReference>
<dbReference type="InterPro" id="IPR039538">
    <property type="entry name" value="BetI_C"/>
</dbReference>
<keyword evidence="5 7" id="KW-0804">Transcription</keyword>
<evidence type="ECO:0000256" key="5">
    <source>
        <dbReference type="ARBA" id="ARBA00023163"/>
    </source>
</evidence>
<comment type="function">
    <text evidence="6">Repressor involved in the biosynthesis of the osmoprotectant glycine betaine. It represses transcription of the choline transporter BetT and the genes of BetAB involved in the synthesis of glycine betaine.</text>
</comment>
<dbReference type="InterPro" id="IPR017757">
    <property type="entry name" value="Tscrpt_rep_BetI"/>
</dbReference>
<evidence type="ECO:0000256" key="2">
    <source>
        <dbReference type="ARBA" id="ARBA00022491"/>
    </source>
</evidence>
<dbReference type="InterPro" id="IPR001647">
    <property type="entry name" value="HTH_TetR"/>
</dbReference>
<dbReference type="NCBIfam" id="TIGR03384">
    <property type="entry name" value="betaine_BetI"/>
    <property type="match status" value="1"/>
</dbReference>
<protein>
    <recommendedName>
        <fullName evidence="7">HTH-type transcriptional regulator BetI</fullName>
    </recommendedName>
</protein>
<organism evidence="10 11">
    <name type="scientific">Dongia rigui</name>
    <dbReference type="NCBI Taxonomy" id="940149"/>
    <lineage>
        <taxon>Bacteria</taxon>
        <taxon>Pseudomonadati</taxon>
        <taxon>Pseudomonadota</taxon>
        <taxon>Alphaproteobacteria</taxon>
        <taxon>Rhodospirillales</taxon>
        <taxon>Dongiaceae</taxon>
        <taxon>Dongia</taxon>
    </lineage>
</organism>
<comment type="caution">
    <text evidence="10">The sequence shown here is derived from an EMBL/GenBank/DDBJ whole genome shotgun (WGS) entry which is preliminary data.</text>
</comment>
<dbReference type="HAMAP" id="MF_00768">
    <property type="entry name" value="HTH_type_BetI"/>
    <property type="match status" value="1"/>
</dbReference>
<evidence type="ECO:0000256" key="1">
    <source>
        <dbReference type="ARBA" id="ARBA00004719"/>
    </source>
</evidence>
<evidence type="ECO:0000256" key="4">
    <source>
        <dbReference type="ARBA" id="ARBA00023125"/>
    </source>
</evidence>
<dbReference type="Gene3D" id="1.10.357.10">
    <property type="entry name" value="Tetracycline Repressor, domain 2"/>
    <property type="match status" value="1"/>
</dbReference>
<dbReference type="RefSeq" id="WP_320501776.1">
    <property type="nucleotide sequence ID" value="NZ_JAXCLX010000002.1"/>
</dbReference>
<comment type="function">
    <text evidence="7">Repressor involved in choline regulation of the bet genes.</text>
</comment>
<dbReference type="PANTHER" id="PTHR30055:SF234">
    <property type="entry name" value="HTH-TYPE TRANSCRIPTIONAL REGULATOR BETI"/>
    <property type="match status" value="1"/>
</dbReference>
<evidence type="ECO:0000256" key="6">
    <source>
        <dbReference type="ARBA" id="ARBA00024936"/>
    </source>
</evidence>
<dbReference type="PANTHER" id="PTHR30055">
    <property type="entry name" value="HTH-TYPE TRANSCRIPTIONAL REGULATOR RUTR"/>
    <property type="match status" value="1"/>
</dbReference>
<reference evidence="10 11" key="1">
    <citation type="journal article" date="2013" name="Antonie Van Leeuwenhoek">
        <title>Dongia rigui sp. nov., isolated from freshwater of a large wetland in Korea.</title>
        <authorList>
            <person name="Baik K.S."/>
            <person name="Hwang Y.M."/>
            <person name="Choi J.S."/>
            <person name="Kwon J."/>
            <person name="Seong C.N."/>
        </authorList>
    </citation>
    <scope>NUCLEOTIDE SEQUENCE [LARGE SCALE GENOMIC DNA]</scope>
    <source>
        <strain evidence="10 11">04SU4-P</strain>
    </source>
</reference>
<dbReference type="NCBIfam" id="NF001978">
    <property type="entry name" value="PRK00767.1"/>
    <property type="match status" value="1"/>
</dbReference>
<gene>
    <name evidence="7 10" type="primary">betI</name>
    <name evidence="10" type="ORF">SMD31_15375</name>
</gene>
<dbReference type="Pfam" id="PF00440">
    <property type="entry name" value="TetR_N"/>
    <property type="match status" value="1"/>
</dbReference>
<dbReference type="InterPro" id="IPR036271">
    <property type="entry name" value="Tet_transcr_reg_TetR-rel_C_sf"/>
</dbReference>
<dbReference type="Proteomes" id="UP001271769">
    <property type="component" value="Unassembled WGS sequence"/>
</dbReference>
<dbReference type="EMBL" id="JAXCLX010000002">
    <property type="protein sequence ID" value="MDY0873322.1"/>
    <property type="molecule type" value="Genomic_DNA"/>
</dbReference>
<dbReference type="PROSITE" id="PS50977">
    <property type="entry name" value="HTH_TETR_2"/>
    <property type="match status" value="1"/>
</dbReference>
<dbReference type="PRINTS" id="PR00455">
    <property type="entry name" value="HTHTETR"/>
</dbReference>
<dbReference type="SUPFAM" id="SSF46689">
    <property type="entry name" value="Homeodomain-like"/>
    <property type="match status" value="1"/>
</dbReference>
<evidence type="ECO:0000259" key="9">
    <source>
        <dbReference type="PROSITE" id="PS50977"/>
    </source>
</evidence>
<evidence type="ECO:0000256" key="7">
    <source>
        <dbReference type="HAMAP-Rule" id="MF_00768"/>
    </source>
</evidence>
<proteinExistence type="inferred from homology"/>
<evidence type="ECO:0000256" key="8">
    <source>
        <dbReference type="PROSITE-ProRule" id="PRU00335"/>
    </source>
</evidence>
<evidence type="ECO:0000313" key="10">
    <source>
        <dbReference type="EMBL" id="MDY0873322.1"/>
    </source>
</evidence>
<comment type="pathway">
    <text evidence="1 7">Amine and polyamine biosynthesis; betaine biosynthesis via choline pathway [regulation].</text>
</comment>
<accession>A0ABU5E1X6</accession>
<keyword evidence="3 7" id="KW-0805">Transcription regulation</keyword>
<feature type="DNA-binding region" description="H-T-H motif" evidence="7 8">
    <location>
        <begin position="31"/>
        <end position="50"/>
    </location>
</feature>
<evidence type="ECO:0000313" key="11">
    <source>
        <dbReference type="Proteomes" id="UP001271769"/>
    </source>
</evidence>
<dbReference type="Pfam" id="PF13977">
    <property type="entry name" value="TetR_C_6"/>
    <property type="match status" value="1"/>
</dbReference>
<keyword evidence="2 7" id="KW-0678">Repressor</keyword>
<keyword evidence="11" id="KW-1185">Reference proteome</keyword>
<dbReference type="SUPFAM" id="SSF48498">
    <property type="entry name" value="Tetracyclin repressor-like, C-terminal domain"/>
    <property type="match status" value="1"/>
</dbReference>
<evidence type="ECO:0000256" key="3">
    <source>
        <dbReference type="ARBA" id="ARBA00023015"/>
    </source>
</evidence>
<sequence length="203" mass="22527">MPRLSIEQLRRQELAAAAYEILQEEGIAGTTLAKVAERAGMSKGIVLHYFKGKDALLETVMRHANALLRDEVIARMAAAKTPRERVEAIVAGNFSPKFFKPEICNAWLSLCAEVPRNPTFARIQRVIHARMRSNLLSALKELLPPEKCQAAVIGITAMIDGLWLRFGLNQDGLSLEEAKAQMESVMVLHLGARGSNRVRRRSA</sequence>
<name>A0ABU5E1X6_9PROT</name>
<dbReference type="InterPro" id="IPR050109">
    <property type="entry name" value="HTH-type_TetR-like_transc_reg"/>
</dbReference>